<dbReference type="GO" id="GO:0000196">
    <property type="term" value="P:cell integrity MAPK cascade"/>
    <property type="evidence" value="ECO:0007669"/>
    <property type="project" value="UniProtKB-ARBA"/>
</dbReference>
<dbReference type="FunFam" id="1.10.510.10:FF:000182">
    <property type="entry name" value="MAP kinase kinase kinase mkh1"/>
    <property type="match status" value="1"/>
</dbReference>
<dbReference type="PROSITE" id="PS00108">
    <property type="entry name" value="PROTEIN_KINASE_ST"/>
    <property type="match status" value="1"/>
</dbReference>
<keyword evidence="3" id="KW-0808">Transferase</keyword>
<evidence type="ECO:0000313" key="12">
    <source>
        <dbReference type="Proteomes" id="UP000807353"/>
    </source>
</evidence>
<dbReference type="EMBL" id="MU150275">
    <property type="protein sequence ID" value="KAF9462166.1"/>
    <property type="molecule type" value="Genomic_DNA"/>
</dbReference>
<accession>A0A9P5Y6G9</accession>
<evidence type="ECO:0000256" key="7">
    <source>
        <dbReference type="PROSITE-ProRule" id="PRU10141"/>
    </source>
</evidence>
<feature type="domain" description="Protein kinase" evidence="10">
    <location>
        <begin position="83"/>
        <end position="348"/>
    </location>
</feature>
<keyword evidence="5 11" id="KW-0418">Kinase</keyword>
<feature type="region of interest" description="Disordered" evidence="9">
    <location>
        <begin position="1"/>
        <end position="22"/>
    </location>
</feature>
<feature type="binding site" evidence="7">
    <location>
        <position position="112"/>
    </location>
    <ligand>
        <name>ATP</name>
        <dbReference type="ChEBI" id="CHEBI:30616"/>
    </ligand>
</feature>
<dbReference type="Proteomes" id="UP000807353">
    <property type="component" value="Unassembled WGS sequence"/>
</dbReference>
<dbReference type="PANTHER" id="PTHR48016:SF48">
    <property type="entry name" value="SERINE_THREONINE-PROTEIN KINASE BCK1_SLK1_SSP31"/>
    <property type="match status" value="1"/>
</dbReference>
<dbReference type="InterPro" id="IPR017441">
    <property type="entry name" value="Protein_kinase_ATP_BS"/>
</dbReference>
<keyword evidence="4 7" id="KW-0547">Nucleotide-binding</keyword>
<dbReference type="Pfam" id="PF00069">
    <property type="entry name" value="Pkinase"/>
    <property type="match status" value="1"/>
</dbReference>
<keyword evidence="6 7" id="KW-0067">ATP-binding</keyword>
<dbReference type="AlphaFoldDB" id="A0A9P5Y6G9"/>
<evidence type="ECO:0000256" key="3">
    <source>
        <dbReference type="ARBA" id="ARBA00022679"/>
    </source>
</evidence>
<proteinExistence type="inferred from homology"/>
<dbReference type="InterPro" id="IPR050538">
    <property type="entry name" value="MAP_kinase_kinase_kinase"/>
</dbReference>
<comment type="similarity">
    <text evidence="1">Belongs to the protein kinase superfamily. STE Ser/Thr protein kinase family. MAP kinase kinase kinase subfamily.</text>
</comment>
<dbReference type="PANTHER" id="PTHR48016">
    <property type="entry name" value="MAP KINASE KINASE KINASE SSK2-RELATED-RELATED"/>
    <property type="match status" value="1"/>
</dbReference>
<dbReference type="Gene3D" id="1.10.510.10">
    <property type="entry name" value="Transferase(Phosphotransferase) domain 1"/>
    <property type="match status" value="1"/>
</dbReference>
<evidence type="ECO:0000256" key="1">
    <source>
        <dbReference type="ARBA" id="ARBA00006529"/>
    </source>
</evidence>
<dbReference type="PROSITE" id="PS00107">
    <property type="entry name" value="PROTEIN_KINASE_ATP"/>
    <property type="match status" value="1"/>
</dbReference>
<evidence type="ECO:0000256" key="6">
    <source>
        <dbReference type="ARBA" id="ARBA00022840"/>
    </source>
</evidence>
<protein>
    <submittedName>
        <fullName evidence="11">Kinase-like domain-containing protein</fullName>
    </submittedName>
</protein>
<feature type="compositionally biased region" description="Basic residues" evidence="9">
    <location>
        <begin position="376"/>
        <end position="389"/>
    </location>
</feature>
<dbReference type="OrthoDB" id="266718at2759"/>
<evidence type="ECO:0000256" key="8">
    <source>
        <dbReference type="RuleBase" id="RU000304"/>
    </source>
</evidence>
<gene>
    <name evidence="11" type="ORF">BDZ94DRAFT_1195159</name>
</gene>
<evidence type="ECO:0000256" key="9">
    <source>
        <dbReference type="SAM" id="MobiDB-lite"/>
    </source>
</evidence>
<name>A0A9P5Y6G9_9AGAR</name>
<dbReference type="SUPFAM" id="SSF56112">
    <property type="entry name" value="Protein kinase-like (PK-like)"/>
    <property type="match status" value="1"/>
</dbReference>
<dbReference type="GO" id="GO:0004709">
    <property type="term" value="F:MAP kinase kinase kinase activity"/>
    <property type="evidence" value="ECO:0007669"/>
    <property type="project" value="UniProtKB-ARBA"/>
</dbReference>
<keyword evidence="2 8" id="KW-0723">Serine/threonine-protein kinase</keyword>
<keyword evidence="12" id="KW-1185">Reference proteome</keyword>
<evidence type="ECO:0000259" key="10">
    <source>
        <dbReference type="PROSITE" id="PS50011"/>
    </source>
</evidence>
<evidence type="ECO:0000256" key="4">
    <source>
        <dbReference type="ARBA" id="ARBA00022741"/>
    </source>
</evidence>
<dbReference type="SMART" id="SM00220">
    <property type="entry name" value="S_TKc"/>
    <property type="match status" value="1"/>
</dbReference>
<dbReference type="InterPro" id="IPR000719">
    <property type="entry name" value="Prot_kinase_dom"/>
</dbReference>
<sequence>MLSLSSNGTSTKPKKNPSLPASNVVLSRIRGFNTSLTFKRSAANPSPLASTTKLEIPGPRQRPPQPSSSITQVAIPRKSTFQWVKGELLGRGSYAQVFLALNATTGEIMAVKQVELPQTASDKSNSRQLDIMQALKLEQNTLKDLDHANIVQYLGYEESPRYLSIFLEYVPGGTISSCLKNHGKFDEGVTKSFTSQILVGLEYLHSRGILHRDLKADNILVETTGICKISDFGISKKTFNRTRAFTTMKGTLFWMAPEILESKGKGYDVKVDIWSVGCIVLEMWTGDRPWSGEEFFPVMFKLFQQKSPPPTPAGVNLSEDAIDFRRQCFQMDPENRPSAAELQQHPYLRLPVGWKFKLSDIEGSPHLHRSPSLASRKSRKSWKSIRHAKSSLADSHEIIPSV</sequence>
<dbReference type="PRINTS" id="PR00109">
    <property type="entry name" value="TYRKINASE"/>
</dbReference>
<dbReference type="GO" id="GO:0005524">
    <property type="term" value="F:ATP binding"/>
    <property type="evidence" value="ECO:0007669"/>
    <property type="project" value="UniProtKB-UniRule"/>
</dbReference>
<dbReference type="InterPro" id="IPR011009">
    <property type="entry name" value="Kinase-like_dom_sf"/>
</dbReference>
<dbReference type="InterPro" id="IPR008271">
    <property type="entry name" value="Ser/Thr_kinase_AS"/>
</dbReference>
<evidence type="ECO:0000256" key="5">
    <source>
        <dbReference type="ARBA" id="ARBA00022777"/>
    </source>
</evidence>
<feature type="region of interest" description="Disordered" evidence="9">
    <location>
        <begin position="365"/>
        <end position="402"/>
    </location>
</feature>
<dbReference type="InterPro" id="IPR001245">
    <property type="entry name" value="Ser-Thr/Tyr_kinase_cat_dom"/>
</dbReference>
<reference evidence="11" key="1">
    <citation type="submission" date="2020-11" db="EMBL/GenBank/DDBJ databases">
        <authorList>
            <consortium name="DOE Joint Genome Institute"/>
            <person name="Ahrendt S."/>
            <person name="Riley R."/>
            <person name="Andreopoulos W."/>
            <person name="Labutti K."/>
            <person name="Pangilinan J."/>
            <person name="Ruiz-Duenas F.J."/>
            <person name="Barrasa J.M."/>
            <person name="Sanchez-Garcia M."/>
            <person name="Camarero S."/>
            <person name="Miyauchi S."/>
            <person name="Serrano A."/>
            <person name="Linde D."/>
            <person name="Babiker R."/>
            <person name="Drula E."/>
            <person name="Ayuso-Fernandez I."/>
            <person name="Pacheco R."/>
            <person name="Padilla G."/>
            <person name="Ferreira P."/>
            <person name="Barriuso J."/>
            <person name="Kellner H."/>
            <person name="Castanera R."/>
            <person name="Alfaro M."/>
            <person name="Ramirez L."/>
            <person name="Pisabarro A.G."/>
            <person name="Kuo A."/>
            <person name="Tritt A."/>
            <person name="Lipzen A."/>
            <person name="He G."/>
            <person name="Yan M."/>
            <person name="Ng V."/>
            <person name="Cullen D."/>
            <person name="Martin F."/>
            <person name="Rosso M.-N."/>
            <person name="Henrissat B."/>
            <person name="Hibbett D."/>
            <person name="Martinez A.T."/>
            <person name="Grigoriev I.V."/>
        </authorList>
    </citation>
    <scope>NUCLEOTIDE SEQUENCE</scope>
    <source>
        <strain evidence="11">CBS 247.69</strain>
    </source>
</reference>
<feature type="compositionally biased region" description="Polar residues" evidence="9">
    <location>
        <begin position="1"/>
        <end position="11"/>
    </location>
</feature>
<dbReference type="PROSITE" id="PS50011">
    <property type="entry name" value="PROTEIN_KINASE_DOM"/>
    <property type="match status" value="1"/>
</dbReference>
<feature type="compositionally biased region" description="Polar residues" evidence="9">
    <location>
        <begin position="42"/>
        <end position="53"/>
    </location>
</feature>
<comment type="caution">
    <text evidence="11">The sequence shown here is derived from an EMBL/GenBank/DDBJ whole genome shotgun (WGS) entry which is preliminary data.</text>
</comment>
<feature type="non-terminal residue" evidence="11">
    <location>
        <position position="402"/>
    </location>
</feature>
<organism evidence="11 12">
    <name type="scientific">Collybia nuda</name>
    <dbReference type="NCBI Taxonomy" id="64659"/>
    <lineage>
        <taxon>Eukaryota</taxon>
        <taxon>Fungi</taxon>
        <taxon>Dikarya</taxon>
        <taxon>Basidiomycota</taxon>
        <taxon>Agaricomycotina</taxon>
        <taxon>Agaricomycetes</taxon>
        <taxon>Agaricomycetidae</taxon>
        <taxon>Agaricales</taxon>
        <taxon>Tricholomatineae</taxon>
        <taxon>Clitocybaceae</taxon>
        <taxon>Collybia</taxon>
    </lineage>
</organism>
<dbReference type="FunFam" id="3.30.200.20:FF:000387">
    <property type="entry name" value="Serine/threonine-protein kinase STE11"/>
    <property type="match status" value="1"/>
</dbReference>
<evidence type="ECO:0000256" key="2">
    <source>
        <dbReference type="ARBA" id="ARBA00022527"/>
    </source>
</evidence>
<evidence type="ECO:0000313" key="11">
    <source>
        <dbReference type="EMBL" id="KAF9462166.1"/>
    </source>
</evidence>
<dbReference type="Gene3D" id="3.30.200.20">
    <property type="entry name" value="Phosphorylase Kinase, domain 1"/>
    <property type="match status" value="1"/>
</dbReference>
<feature type="region of interest" description="Disordered" evidence="9">
    <location>
        <begin position="42"/>
        <end position="71"/>
    </location>
</feature>